<dbReference type="GO" id="GO:0031424">
    <property type="term" value="P:keratinization"/>
    <property type="evidence" value="ECO:0007669"/>
    <property type="project" value="TreeGrafter"/>
</dbReference>
<dbReference type="Gene3D" id="1.20.5.500">
    <property type="entry name" value="Single helix bin"/>
    <property type="match status" value="1"/>
</dbReference>
<comment type="similarity">
    <text evidence="3">Belongs to the intermediate filament family.</text>
</comment>
<proteinExistence type="inferred from homology"/>
<dbReference type="GO" id="GO:0005615">
    <property type="term" value="C:extracellular space"/>
    <property type="evidence" value="ECO:0007669"/>
    <property type="project" value="TreeGrafter"/>
</dbReference>
<name>A0A8C5LTI8_9ANUR</name>
<accession>A0A8C5LTI8</accession>
<dbReference type="FunFam" id="1.20.5.1160:FF:000001">
    <property type="entry name" value="Keratin type II"/>
    <property type="match status" value="1"/>
</dbReference>
<dbReference type="GO" id="GO:0045109">
    <property type="term" value="P:intermediate filament organization"/>
    <property type="evidence" value="ECO:0007669"/>
    <property type="project" value="TreeGrafter"/>
</dbReference>
<reference evidence="7" key="2">
    <citation type="submission" date="2025-09" db="UniProtKB">
        <authorList>
            <consortium name="Ensembl"/>
        </authorList>
    </citation>
    <scope>IDENTIFICATION</scope>
</reference>
<organism evidence="7 8">
    <name type="scientific">Leptobrachium leishanense</name>
    <name type="common">Leishan spiny toad</name>
    <dbReference type="NCBI Taxonomy" id="445787"/>
    <lineage>
        <taxon>Eukaryota</taxon>
        <taxon>Metazoa</taxon>
        <taxon>Chordata</taxon>
        <taxon>Craniata</taxon>
        <taxon>Vertebrata</taxon>
        <taxon>Euteleostomi</taxon>
        <taxon>Amphibia</taxon>
        <taxon>Batrachia</taxon>
        <taxon>Anura</taxon>
        <taxon>Pelobatoidea</taxon>
        <taxon>Megophryidae</taxon>
        <taxon>Leptobrachium</taxon>
    </lineage>
</organism>
<dbReference type="SUPFAM" id="SSF64593">
    <property type="entry name" value="Intermediate filament protein, coiled coil region"/>
    <property type="match status" value="1"/>
</dbReference>
<keyword evidence="1 3" id="KW-0403">Intermediate filament</keyword>
<dbReference type="PROSITE" id="PS51842">
    <property type="entry name" value="IF_ROD_2"/>
    <property type="match status" value="1"/>
</dbReference>
<dbReference type="OrthoDB" id="2441647at2759"/>
<keyword evidence="2 4" id="KW-0175">Coiled coil</keyword>
<feature type="compositionally biased region" description="Low complexity" evidence="5">
    <location>
        <begin position="414"/>
        <end position="423"/>
    </location>
</feature>
<dbReference type="PRINTS" id="PR01276">
    <property type="entry name" value="TYPE2KERATIN"/>
</dbReference>
<dbReference type="InterPro" id="IPR039008">
    <property type="entry name" value="IF_rod_dom"/>
</dbReference>
<evidence type="ECO:0000313" key="7">
    <source>
        <dbReference type="Ensembl" id="ENSLLEP00000001858.1"/>
    </source>
</evidence>
<feature type="coiled-coil region" evidence="4">
    <location>
        <begin position="83"/>
        <end position="110"/>
    </location>
</feature>
<dbReference type="GO" id="GO:0045095">
    <property type="term" value="C:keratin filament"/>
    <property type="evidence" value="ECO:0007669"/>
    <property type="project" value="InterPro"/>
</dbReference>
<feature type="compositionally biased region" description="Polar residues" evidence="5">
    <location>
        <begin position="26"/>
        <end position="35"/>
    </location>
</feature>
<evidence type="ECO:0000256" key="5">
    <source>
        <dbReference type="SAM" id="MobiDB-lite"/>
    </source>
</evidence>
<dbReference type="Ensembl" id="ENSLLET00000001941.1">
    <property type="protein sequence ID" value="ENSLLEP00000001858.1"/>
    <property type="gene ID" value="ENSLLEG00000001202.1"/>
</dbReference>
<dbReference type="GO" id="GO:0030280">
    <property type="term" value="F:structural constituent of skin epidermis"/>
    <property type="evidence" value="ECO:0007669"/>
    <property type="project" value="TreeGrafter"/>
</dbReference>
<dbReference type="InterPro" id="IPR003054">
    <property type="entry name" value="Keratin_II"/>
</dbReference>
<evidence type="ECO:0000256" key="2">
    <source>
        <dbReference type="ARBA" id="ARBA00023054"/>
    </source>
</evidence>
<evidence type="ECO:0000256" key="3">
    <source>
        <dbReference type="RuleBase" id="RU000685"/>
    </source>
</evidence>
<feature type="region of interest" description="Disordered" evidence="5">
    <location>
        <begin position="387"/>
        <end position="423"/>
    </location>
</feature>
<feature type="compositionally biased region" description="Polar residues" evidence="5">
    <location>
        <begin position="1"/>
        <end position="11"/>
    </location>
</feature>
<dbReference type="Gene3D" id="1.20.5.170">
    <property type="match status" value="1"/>
</dbReference>
<dbReference type="PANTHER" id="PTHR45616:SF61">
    <property type="entry name" value="KERATIN 80"/>
    <property type="match status" value="1"/>
</dbReference>
<evidence type="ECO:0000256" key="1">
    <source>
        <dbReference type="ARBA" id="ARBA00022754"/>
    </source>
</evidence>
<dbReference type="GeneTree" id="ENSGT00940000161279"/>
<evidence type="ECO:0000256" key="4">
    <source>
        <dbReference type="SAM" id="Coils"/>
    </source>
</evidence>
<gene>
    <name evidence="7" type="primary">KRT80</name>
</gene>
<dbReference type="AlphaFoldDB" id="A0A8C5LTI8"/>
<dbReference type="PANTHER" id="PTHR45616">
    <property type="entry name" value="GATA-TYPE DOMAIN-CONTAINING PROTEIN"/>
    <property type="match status" value="1"/>
</dbReference>
<sequence length="423" mass="48565">MATSSKSSNYDASPWKPDIFKGSKSPLASTPSARSYTKEDPSKTNGSHTEILEETFKSKLTVTSESSSTLHLDNAEIKLNSTLSSFIDKIKYLEKQREILEDRWSMLKEEKDSEKDLEPIYLSYISRLLAQVNRVTQKNHQTQVTLLDMMDNINDNKHTFEDELSMRTEVEYSFVDLKKDVDTCSLDKTELELKLQELKGLVELMKAVYEQELKDVMEETKDLSVVLNVDSGCYFNLEGIIKEVKERYESIAARSQEEAQALSKRKLGQSALRAGRCEVELESSRSHITQLHSKIQHIRSEILAIQNQCIYLEQEVSGTKTKRDIALKDAKKKHEEIQDALQKAKQDMAHQLREYQELLNVKLSLDVEIVTYRKLLEVEESRLQGPPPVVNVQLERGQRPNSQTRSRAHRKSSRNSQSSLSDY</sequence>
<dbReference type="Gene3D" id="1.20.5.1160">
    <property type="entry name" value="Vasodilator-stimulated phosphoprotein"/>
    <property type="match status" value="1"/>
</dbReference>
<feature type="domain" description="IF rod" evidence="6">
    <location>
        <begin position="1"/>
        <end position="383"/>
    </location>
</feature>
<keyword evidence="8" id="KW-1185">Reference proteome</keyword>
<dbReference type="Pfam" id="PF00038">
    <property type="entry name" value="Filament"/>
    <property type="match status" value="1"/>
</dbReference>
<reference evidence="7" key="1">
    <citation type="submission" date="2025-08" db="UniProtKB">
        <authorList>
            <consortium name="Ensembl"/>
        </authorList>
    </citation>
    <scope>IDENTIFICATION</scope>
</reference>
<dbReference type="Proteomes" id="UP000694569">
    <property type="component" value="Unplaced"/>
</dbReference>
<dbReference type="SMART" id="SM01391">
    <property type="entry name" value="Filament"/>
    <property type="match status" value="1"/>
</dbReference>
<protein>
    <submittedName>
        <fullName evidence="7">Keratin 80</fullName>
    </submittedName>
</protein>
<evidence type="ECO:0000259" key="6">
    <source>
        <dbReference type="PROSITE" id="PS51842"/>
    </source>
</evidence>
<dbReference type="InterPro" id="IPR018039">
    <property type="entry name" value="IF_conserved"/>
</dbReference>
<feature type="coiled-coil region" evidence="4">
    <location>
        <begin position="327"/>
        <end position="361"/>
    </location>
</feature>
<dbReference type="PROSITE" id="PS00226">
    <property type="entry name" value="IF_ROD_1"/>
    <property type="match status" value="1"/>
</dbReference>
<feature type="region of interest" description="Disordered" evidence="5">
    <location>
        <begin position="1"/>
        <end position="49"/>
    </location>
</feature>
<evidence type="ECO:0000313" key="8">
    <source>
        <dbReference type="Proteomes" id="UP000694569"/>
    </source>
</evidence>